<keyword evidence="2" id="KW-0813">Transport</keyword>
<evidence type="ECO:0000256" key="3">
    <source>
        <dbReference type="ARBA" id="ARBA00022475"/>
    </source>
</evidence>
<evidence type="ECO:0000313" key="9">
    <source>
        <dbReference type="EMBL" id="VYU04432.1"/>
    </source>
</evidence>
<comment type="subcellular location">
    <subcellularLocation>
        <location evidence="1">Cell membrane</location>
        <topology evidence="1">Multi-pass membrane protein</topology>
    </subcellularLocation>
</comment>
<evidence type="ECO:0000256" key="1">
    <source>
        <dbReference type="ARBA" id="ARBA00004651"/>
    </source>
</evidence>
<feature type="transmembrane region" description="Helical" evidence="8">
    <location>
        <begin position="296"/>
        <end position="318"/>
    </location>
</feature>
<dbReference type="PANTHER" id="PTHR32024">
    <property type="entry name" value="TRK SYSTEM POTASSIUM UPTAKE PROTEIN TRKG-RELATED"/>
    <property type="match status" value="1"/>
</dbReference>
<dbReference type="InterPro" id="IPR003445">
    <property type="entry name" value="Cat_transpt"/>
</dbReference>
<feature type="transmembrane region" description="Helical" evidence="8">
    <location>
        <begin position="150"/>
        <end position="169"/>
    </location>
</feature>
<dbReference type="GO" id="GO:0008324">
    <property type="term" value="F:monoatomic cation transmembrane transporter activity"/>
    <property type="evidence" value="ECO:0007669"/>
    <property type="project" value="InterPro"/>
</dbReference>
<dbReference type="GeneID" id="64195243"/>
<feature type="transmembrane region" description="Helical" evidence="8">
    <location>
        <begin position="31"/>
        <end position="55"/>
    </location>
</feature>
<dbReference type="PANTHER" id="PTHR32024:SF1">
    <property type="entry name" value="KTR SYSTEM POTASSIUM UPTAKE PROTEIN B"/>
    <property type="match status" value="1"/>
</dbReference>
<feature type="transmembrane region" description="Helical" evidence="8">
    <location>
        <begin position="189"/>
        <end position="207"/>
    </location>
</feature>
<feature type="transmembrane region" description="Helical" evidence="8">
    <location>
        <begin position="324"/>
        <end position="344"/>
    </location>
</feature>
<protein>
    <submittedName>
        <fullName evidence="9">Potassium/sodium uptake protein NtpJ</fullName>
    </submittedName>
</protein>
<evidence type="ECO:0000256" key="6">
    <source>
        <dbReference type="ARBA" id="ARBA00023065"/>
    </source>
</evidence>
<dbReference type="GO" id="GO:0030001">
    <property type="term" value="P:metal ion transport"/>
    <property type="evidence" value="ECO:0007669"/>
    <property type="project" value="UniProtKB-ARBA"/>
</dbReference>
<dbReference type="GO" id="GO:0005886">
    <property type="term" value="C:plasma membrane"/>
    <property type="evidence" value="ECO:0007669"/>
    <property type="project" value="UniProtKB-SubCell"/>
</dbReference>
<keyword evidence="5 8" id="KW-1133">Transmembrane helix</keyword>
<keyword evidence="6" id="KW-0406">Ion transport</keyword>
<feature type="transmembrane region" description="Helical" evidence="8">
    <location>
        <begin position="244"/>
        <end position="275"/>
    </location>
</feature>
<dbReference type="EMBL" id="CACRTL010000027">
    <property type="protein sequence ID" value="VYU04432.1"/>
    <property type="molecule type" value="Genomic_DNA"/>
</dbReference>
<reference evidence="9" key="1">
    <citation type="submission" date="2019-11" db="EMBL/GenBank/DDBJ databases">
        <authorList>
            <person name="Feng L."/>
        </authorList>
    </citation>
    <scope>NUCLEOTIDE SEQUENCE</scope>
    <source>
        <strain evidence="9">CramosumLFYP8</strain>
    </source>
</reference>
<evidence type="ECO:0000256" key="7">
    <source>
        <dbReference type="ARBA" id="ARBA00023136"/>
    </source>
</evidence>
<organism evidence="9">
    <name type="scientific">Thomasclavelia ramosa</name>
    <dbReference type="NCBI Taxonomy" id="1547"/>
    <lineage>
        <taxon>Bacteria</taxon>
        <taxon>Bacillati</taxon>
        <taxon>Bacillota</taxon>
        <taxon>Erysipelotrichia</taxon>
        <taxon>Erysipelotrichales</taxon>
        <taxon>Coprobacillaceae</taxon>
        <taxon>Thomasclavelia</taxon>
    </lineage>
</organism>
<evidence type="ECO:0000256" key="5">
    <source>
        <dbReference type="ARBA" id="ARBA00022989"/>
    </source>
</evidence>
<proteinExistence type="predicted"/>
<sequence>MTSFFTATSATCVTGLIRVDTYSHWSWFGQFIIILLIQIGGIGFMTFCIYALTLAKKKIGIISRSIMQNSISSPHVGGIVKMTKFIILATFFIEALGAFFLSFIFCPKLGLVKGLWFSIFHSISAFCNAGFDLMGNFEPYSSLVSFQDNWYLNMIIMLLIIIGGLGFLVWKDIIDNRGHFSKMRLHTKIVITTTIILIFGGALFIYFCEQGNATILSSLFQSVTARTAGFNTVDLSKIRETTQLIIIILMFVGGSSGSTAGGIKTTTIAVMLVNIISMFKQKKGVEVFKRRISDEIVKMASCVLMAYLVLTLIVSLIICQLENISYITVLFECVSAIATVGLTIGITSQLGVISQCLLALLMLFGRVGSITFLLAFASNRVTPLAKAPAEKIQIG</sequence>
<dbReference type="RefSeq" id="WP_008791410.1">
    <property type="nucleotide sequence ID" value="NZ_CP065674.1"/>
</dbReference>
<name>A0A6N3BKE2_9FIRM</name>
<accession>A0A6N3BKE2</accession>
<gene>
    <name evidence="9" type="primary">ntpJ</name>
    <name evidence="9" type="ORF">CRLFYP8_02802</name>
</gene>
<dbReference type="AlphaFoldDB" id="A0A6N3BKE2"/>
<evidence type="ECO:0000256" key="8">
    <source>
        <dbReference type="SAM" id="Phobius"/>
    </source>
</evidence>
<keyword evidence="3" id="KW-1003">Cell membrane</keyword>
<dbReference type="Pfam" id="PF02386">
    <property type="entry name" value="TrkH"/>
    <property type="match status" value="1"/>
</dbReference>
<evidence type="ECO:0000256" key="2">
    <source>
        <dbReference type="ARBA" id="ARBA00022448"/>
    </source>
</evidence>
<keyword evidence="4 8" id="KW-0812">Transmembrane</keyword>
<feature type="transmembrane region" description="Helical" evidence="8">
    <location>
        <begin position="356"/>
        <end position="377"/>
    </location>
</feature>
<feature type="transmembrane region" description="Helical" evidence="8">
    <location>
        <begin position="85"/>
        <end position="105"/>
    </location>
</feature>
<evidence type="ECO:0000256" key="4">
    <source>
        <dbReference type="ARBA" id="ARBA00022692"/>
    </source>
</evidence>
<keyword evidence="7 8" id="KW-0472">Membrane</keyword>